<dbReference type="Proteomes" id="UP001162164">
    <property type="component" value="Unassembled WGS sequence"/>
</dbReference>
<comment type="caution">
    <text evidence="1">The sequence shown here is derived from an EMBL/GenBank/DDBJ whole genome shotgun (WGS) entry which is preliminary data.</text>
</comment>
<protein>
    <submittedName>
        <fullName evidence="1">Uncharacterized protein</fullName>
    </submittedName>
</protein>
<evidence type="ECO:0000313" key="1">
    <source>
        <dbReference type="EMBL" id="KAJ8982296.1"/>
    </source>
</evidence>
<organism evidence="1 2">
    <name type="scientific">Molorchus minor</name>
    <dbReference type="NCBI Taxonomy" id="1323400"/>
    <lineage>
        <taxon>Eukaryota</taxon>
        <taxon>Metazoa</taxon>
        <taxon>Ecdysozoa</taxon>
        <taxon>Arthropoda</taxon>
        <taxon>Hexapoda</taxon>
        <taxon>Insecta</taxon>
        <taxon>Pterygota</taxon>
        <taxon>Neoptera</taxon>
        <taxon>Endopterygota</taxon>
        <taxon>Coleoptera</taxon>
        <taxon>Polyphaga</taxon>
        <taxon>Cucujiformia</taxon>
        <taxon>Chrysomeloidea</taxon>
        <taxon>Cerambycidae</taxon>
        <taxon>Lamiinae</taxon>
        <taxon>Monochamini</taxon>
        <taxon>Molorchus</taxon>
    </lineage>
</organism>
<accession>A0ABQ9JVE7</accession>
<name>A0ABQ9JVE7_9CUCU</name>
<evidence type="ECO:0000313" key="2">
    <source>
        <dbReference type="Proteomes" id="UP001162164"/>
    </source>
</evidence>
<keyword evidence="2" id="KW-1185">Reference proteome</keyword>
<reference evidence="1" key="1">
    <citation type="journal article" date="2023" name="Insect Mol. Biol.">
        <title>Genome sequencing provides insights into the evolution of gene families encoding plant cell wall-degrading enzymes in longhorned beetles.</title>
        <authorList>
            <person name="Shin N.R."/>
            <person name="Okamura Y."/>
            <person name="Kirsch R."/>
            <person name="Pauchet Y."/>
        </authorList>
    </citation>
    <scope>NUCLEOTIDE SEQUENCE</scope>
    <source>
        <strain evidence="1">MMC_N1</strain>
    </source>
</reference>
<dbReference type="EMBL" id="JAPWTJ010000134">
    <property type="protein sequence ID" value="KAJ8982296.1"/>
    <property type="molecule type" value="Genomic_DNA"/>
</dbReference>
<sequence length="212" mass="25214">MLEEDVLKKDEYEKQYYGFSSTELYADIKEQTSKAIKTALVEIENGMKEEGYNEELTKQKISGYYNAFMDSAKVPLDRFKESNNELRKIFEIPNNVVLEDDKYKTGQYTDEDILNLRKEVAELEKELIREQVFLAKCKQEKELIDTVFKPTYDKVNTLMWSLKNLRKHTEADENKKKLIHLHEQHVQYYFGNDDDVPENILLSTEKDFNKWN</sequence>
<gene>
    <name evidence="1" type="ORF">NQ317_001156</name>
</gene>
<proteinExistence type="predicted"/>